<dbReference type="Proteomes" id="UP001596266">
    <property type="component" value="Unassembled WGS sequence"/>
</dbReference>
<dbReference type="InterPro" id="IPR044918">
    <property type="entry name" value="DUF3349_helical"/>
</dbReference>
<keyword evidence="2" id="KW-1185">Reference proteome</keyword>
<dbReference type="Gene3D" id="1.10.150.430">
    <property type="entry name" value="DUF3349, helical bundle"/>
    <property type="match status" value="1"/>
</dbReference>
<comment type="caution">
    <text evidence="1">The sequence shown here is derived from an EMBL/GenBank/DDBJ whole genome shotgun (WGS) entry which is preliminary data.</text>
</comment>
<proteinExistence type="predicted"/>
<name>A0ABW1X4C8_9ACTN</name>
<evidence type="ECO:0000313" key="2">
    <source>
        <dbReference type="Proteomes" id="UP001596266"/>
    </source>
</evidence>
<dbReference type="InterPro" id="IPR021784">
    <property type="entry name" value="DUF3349"/>
</dbReference>
<reference evidence="2" key="1">
    <citation type="journal article" date="2019" name="Int. J. Syst. Evol. Microbiol.">
        <title>The Global Catalogue of Microorganisms (GCM) 10K type strain sequencing project: providing services to taxonomists for standard genome sequencing and annotation.</title>
        <authorList>
            <consortium name="The Broad Institute Genomics Platform"/>
            <consortium name="The Broad Institute Genome Sequencing Center for Infectious Disease"/>
            <person name="Wu L."/>
            <person name="Ma J."/>
        </authorList>
    </citation>
    <scope>NUCLEOTIDE SEQUENCE [LARGE SCALE GENOMIC DNA]</scope>
    <source>
        <strain evidence="2">CGMCC 1.15277</strain>
    </source>
</reference>
<evidence type="ECO:0000313" key="1">
    <source>
        <dbReference type="EMBL" id="MFC6397443.1"/>
    </source>
</evidence>
<protein>
    <submittedName>
        <fullName evidence="1">DUF3349 domain-containing protein</fullName>
    </submittedName>
</protein>
<accession>A0ABW1X4C8</accession>
<dbReference type="RefSeq" id="WP_343885731.1">
    <property type="nucleotide sequence ID" value="NZ_BAAAKI010000010.1"/>
</dbReference>
<organism evidence="1 2">
    <name type="scientific">Luteococcus sanguinis</name>
    <dbReference type="NCBI Taxonomy" id="174038"/>
    <lineage>
        <taxon>Bacteria</taxon>
        <taxon>Bacillati</taxon>
        <taxon>Actinomycetota</taxon>
        <taxon>Actinomycetes</taxon>
        <taxon>Propionibacteriales</taxon>
        <taxon>Propionibacteriaceae</taxon>
        <taxon>Luteococcus</taxon>
    </lineage>
</organism>
<gene>
    <name evidence="1" type="ORF">ACFP57_10685</name>
</gene>
<dbReference type="Pfam" id="PF11829">
    <property type="entry name" value="DUF3349"/>
    <property type="match status" value="1"/>
</dbReference>
<dbReference type="EMBL" id="JBHSUA010000020">
    <property type="protein sequence ID" value="MFC6397443.1"/>
    <property type="molecule type" value="Genomic_DNA"/>
</dbReference>
<sequence>MLGLDKVISWLRAGYPNGIPDRDYVPLVAVLRRRLGADEINRLGADLVEHGLVPADRIDVGTGYVRITDELPSVEELERVAAHLHRAGIDIDDPVWGSGGQLQG</sequence>